<dbReference type="InterPro" id="IPR035994">
    <property type="entry name" value="Nucleoside_phosphorylase_sf"/>
</dbReference>
<name>A0ABV6SN88_AZOPA</name>
<feature type="domain" description="Nucleoside phosphorylase" evidence="1">
    <location>
        <begin position="26"/>
        <end position="168"/>
    </location>
</feature>
<comment type="caution">
    <text evidence="2">The sequence shown here is derived from an EMBL/GenBank/DDBJ whole genome shotgun (WGS) entry which is preliminary data.</text>
</comment>
<protein>
    <submittedName>
        <fullName evidence="2">Purine and other phosphorylase-like protein, family 1</fullName>
    </submittedName>
</protein>
<sequence length="236" mass="24680">MKVEAQALTAKSVRPECLIPLAGDCALWLSGMGPEAAWKAAQALADAGAKGLATFGVAGALDAGLRSGTLLCPHGVLDGDGRNYMTDPVWCGRLQKRLASAGLPVVSGITLLSSCRTLSTPKAKMAAHSRYAAAAVDMESAAVAAVAADRNLPFATLRAIVDERDDALPEALQAAIDPWGRPQLPRLIATLARRPWLLSRLPRLSSCMDKAVRALRAAAKAAPDLEAPAALQRKKT</sequence>
<organism evidence="2 3">
    <name type="scientific">Azorhizophilus paspali</name>
    <name type="common">Azotobacter paspali</name>
    <dbReference type="NCBI Taxonomy" id="69963"/>
    <lineage>
        <taxon>Bacteria</taxon>
        <taxon>Pseudomonadati</taxon>
        <taxon>Pseudomonadota</taxon>
        <taxon>Gammaproteobacteria</taxon>
        <taxon>Pseudomonadales</taxon>
        <taxon>Pseudomonadaceae</taxon>
        <taxon>Azorhizophilus</taxon>
    </lineage>
</organism>
<keyword evidence="3" id="KW-1185">Reference proteome</keyword>
<gene>
    <name evidence="2" type="ORF">ACFFGX_13715</name>
</gene>
<dbReference type="EMBL" id="JBHLSS010000084">
    <property type="protein sequence ID" value="MFC0710561.1"/>
    <property type="molecule type" value="Genomic_DNA"/>
</dbReference>
<reference evidence="2 3" key="1">
    <citation type="submission" date="2024-09" db="EMBL/GenBank/DDBJ databases">
        <authorList>
            <person name="Sun Q."/>
            <person name="Mori K."/>
        </authorList>
    </citation>
    <scope>NUCLEOTIDE SEQUENCE [LARGE SCALE GENOMIC DNA]</scope>
    <source>
        <strain evidence="2 3">NCAIM B.01794</strain>
    </source>
</reference>
<dbReference type="Pfam" id="PF01048">
    <property type="entry name" value="PNP_UDP_1"/>
    <property type="match status" value="1"/>
</dbReference>
<dbReference type="Gene3D" id="3.40.50.1580">
    <property type="entry name" value="Nucleoside phosphorylase domain"/>
    <property type="match status" value="1"/>
</dbReference>
<evidence type="ECO:0000313" key="3">
    <source>
        <dbReference type="Proteomes" id="UP001589891"/>
    </source>
</evidence>
<dbReference type="PANTHER" id="PTHR46832">
    <property type="entry name" value="5'-METHYLTHIOADENOSINE/S-ADENOSYLHOMOCYSTEINE NUCLEOSIDASE"/>
    <property type="match status" value="1"/>
</dbReference>
<dbReference type="PANTHER" id="PTHR46832:SF1">
    <property type="entry name" value="5'-METHYLTHIOADENOSINE_S-ADENOSYLHOMOCYSTEINE NUCLEOSIDASE"/>
    <property type="match status" value="1"/>
</dbReference>
<dbReference type="Proteomes" id="UP001589891">
    <property type="component" value="Unassembled WGS sequence"/>
</dbReference>
<evidence type="ECO:0000259" key="1">
    <source>
        <dbReference type="Pfam" id="PF01048"/>
    </source>
</evidence>
<dbReference type="RefSeq" id="WP_376946791.1">
    <property type="nucleotide sequence ID" value="NZ_CP171449.1"/>
</dbReference>
<accession>A0ABV6SN88</accession>
<proteinExistence type="predicted"/>
<dbReference type="SUPFAM" id="SSF53167">
    <property type="entry name" value="Purine and uridine phosphorylases"/>
    <property type="match status" value="1"/>
</dbReference>
<evidence type="ECO:0000313" key="2">
    <source>
        <dbReference type="EMBL" id="MFC0710561.1"/>
    </source>
</evidence>
<dbReference type="InterPro" id="IPR000845">
    <property type="entry name" value="Nucleoside_phosphorylase_d"/>
</dbReference>